<dbReference type="Proteomes" id="UP001497472">
    <property type="component" value="Unassembled WGS sequence"/>
</dbReference>
<keyword evidence="3 7" id="KW-0378">Hydrolase</keyword>
<keyword evidence="4 7" id="KW-0442">Lipid degradation</keyword>
<keyword evidence="6" id="KW-0325">Glycoprotein</keyword>
<dbReference type="Gene3D" id="3.40.50.1820">
    <property type="entry name" value="alpha/beta hydrolase"/>
    <property type="match status" value="1"/>
</dbReference>
<evidence type="ECO:0000313" key="11">
    <source>
        <dbReference type="EMBL" id="CAK1544443.1"/>
    </source>
</evidence>
<dbReference type="SUPFAM" id="SSF53474">
    <property type="entry name" value="alpha/beta-Hydrolases"/>
    <property type="match status" value="1"/>
</dbReference>
<organism evidence="11 12">
    <name type="scientific">Leptosia nina</name>
    <dbReference type="NCBI Taxonomy" id="320188"/>
    <lineage>
        <taxon>Eukaryota</taxon>
        <taxon>Metazoa</taxon>
        <taxon>Ecdysozoa</taxon>
        <taxon>Arthropoda</taxon>
        <taxon>Hexapoda</taxon>
        <taxon>Insecta</taxon>
        <taxon>Pterygota</taxon>
        <taxon>Neoptera</taxon>
        <taxon>Endopterygota</taxon>
        <taxon>Lepidoptera</taxon>
        <taxon>Glossata</taxon>
        <taxon>Ditrysia</taxon>
        <taxon>Papilionoidea</taxon>
        <taxon>Pieridae</taxon>
        <taxon>Pierinae</taxon>
        <taxon>Leptosia</taxon>
    </lineage>
</organism>
<dbReference type="GO" id="GO:0016042">
    <property type="term" value="P:lipid catabolic process"/>
    <property type="evidence" value="ECO:0007669"/>
    <property type="project" value="UniProtKB-KW"/>
</dbReference>
<reference evidence="11 12" key="1">
    <citation type="submission" date="2023-11" db="EMBL/GenBank/DDBJ databases">
        <authorList>
            <person name="Okamura Y."/>
        </authorList>
    </citation>
    <scope>NUCLEOTIDE SEQUENCE [LARGE SCALE GENOMIC DNA]</scope>
</reference>
<evidence type="ECO:0000256" key="4">
    <source>
        <dbReference type="ARBA" id="ARBA00022963"/>
    </source>
</evidence>
<keyword evidence="2 9" id="KW-0732">Signal</keyword>
<keyword evidence="12" id="KW-1185">Reference proteome</keyword>
<evidence type="ECO:0000256" key="9">
    <source>
        <dbReference type="SAM" id="SignalP"/>
    </source>
</evidence>
<evidence type="ECO:0000256" key="5">
    <source>
        <dbReference type="ARBA" id="ARBA00023098"/>
    </source>
</evidence>
<evidence type="ECO:0000256" key="6">
    <source>
        <dbReference type="ARBA" id="ARBA00023180"/>
    </source>
</evidence>
<evidence type="ECO:0000256" key="8">
    <source>
        <dbReference type="PIRSR" id="PIRSR000862-1"/>
    </source>
</evidence>
<protein>
    <recommendedName>
        <fullName evidence="7">Lipase</fullName>
    </recommendedName>
</protein>
<feature type="domain" description="Partial AB-hydrolase lipase" evidence="10">
    <location>
        <begin position="30"/>
        <end position="88"/>
    </location>
</feature>
<dbReference type="GO" id="GO:0016788">
    <property type="term" value="F:hydrolase activity, acting on ester bonds"/>
    <property type="evidence" value="ECO:0007669"/>
    <property type="project" value="InterPro"/>
</dbReference>
<comment type="similarity">
    <text evidence="1 7">Belongs to the AB hydrolase superfamily. Lipase family.</text>
</comment>
<dbReference type="FunFam" id="3.40.50.1820:FF:000057">
    <property type="entry name" value="Lipase"/>
    <property type="match status" value="1"/>
</dbReference>
<evidence type="ECO:0000259" key="10">
    <source>
        <dbReference type="Pfam" id="PF04083"/>
    </source>
</evidence>
<evidence type="ECO:0000256" key="3">
    <source>
        <dbReference type="ARBA" id="ARBA00022801"/>
    </source>
</evidence>
<evidence type="ECO:0000256" key="7">
    <source>
        <dbReference type="PIRNR" id="PIRNR000862"/>
    </source>
</evidence>
<dbReference type="InterPro" id="IPR025483">
    <property type="entry name" value="Lipase_euk"/>
</dbReference>
<gene>
    <name evidence="11" type="ORF">LNINA_LOCUS4194</name>
</gene>
<sequence>MLGNLSLVALLVCACAASSIEESRSKLSTHDRIRADGYPAQYFDLITDDGYILQVNRIPRGKNDFFDFRKRPVVFLQHGLQSSANAFLGIGVDTSLAYNLADRGFDVWIGNARGVENSRRHVLWDPDSDVTKRHFWDFTFEEIALIDLPRMIDFALAHTRQDKLHYVGHSQGGTVFLILNSRKPEYNDKFISAHLLAGVGYQNHFPNWILTQASARVDEIRALTYLLGIVEILGPSKDRKSNLEVTLATSAVAEIETNNALADLISLIKRAMDEFSRAKAGIGGAAIKQYAHYGQNIRDKKFRSFDHGILGNLARYGSTTPPEYDIKKITVDLTMHYTLGDVLLSEADVLEMANDIPNCKARRVARSDFSHTDFVLARDSKELVYDYLIDDLIRRK</sequence>
<feature type="chain" id="PRO_5043830373" description="Lipase" evidence="9">
    <location>
        <begin position="18"/>
        <end position="396"/>
    </location>
</feature>
<name>A0AAV1J7D8_9NEOP</name>
<dbReference type="PIRSF" id="PIRSF000862">
    <property type="entry name" value="Steryl_ester_lip"/>
    <property type="match status" value="1"/>
</dbReference>
<evidence type="ECO:0000313" key="12">
    <source>
        <dbReference type="Proteomes" id="UP001497472"/>
    </source>
</evidence>
<feature type="active site" description="Nucleophile" evidence="8">
    <location>
        <position position="170"/>
    </location>
</feature>
<evidence type="ECO:0000256" key="2">
    <source>
        <dbReference type="ARBA" id="ARBA00022729"/>
    </source>
</evidence>
<evidence type="ECO:0000256" key="1">
    <source>
        <dbReference type="ARBA" id="ARBA00010701"/>
    </source>
</evidence>
<keyword evidence="5" id="KW-0443">Lipid metabolism</keyword>
<accession>A0AAV1J7D8</accession>
<dbReference type="InterPro" id="IPR029058">
    <property type="entry name" value="AB_hydrolase_fold"/>
</dbReference>
<comment type="caution">
    <text evidence="11">The sequence shown here is derived from an EMBL/GenBank/DDBJ whole genome shotgun (WGS) entry which is preliminary data.</text>
</comment>
<dbReference type="AlphaFoldDB" id="A0AAV1J7D8"/>
<feature type="active site" description="Charge relay system" evidence="8">
    <location>
        <position position="371"/>
    </location>
</feature>
<dbReference type="InterPro" id="IPR006693">
    <property type="entry name" value="AB_hydrolase_lipase"/>
</dbReference>
<proteinExistence type="inferred from homology"/>
<dbReference type="EMBL" id="CAVLEF010000005">
    <property type="protein sequence ID" value="CAK1544443.1"/>
    <property type="molecule type" value="Genomic_DNA"/>
</dbReference>
<feature type="active site" description="Charge relay system" evidence="8">
    <location>
        <position position="341"/>
    </location>
</feature>
<dbReference type="Pfam" id="PF04083">
    <property type="entry name" value="Abhydro_lipase"/>
    <property type="match status" value="1"/>
</dbReference>
<dbReference type="PANTHER" id="PTHR11005">
    <property type="entry name" value="LYSOSOMAL ACID LIPASE-RELATED"/>
    <property type="match status" value="1"/>
</dbReference>
<feature type="signal peptide" evidence="9">
    <location>
        <begin position="1"/>
        <end position="17"/>
    </location>
</feature>